<dbReference type="Gramene" id="OGLUM06G08840.1">
    <property type="protein sequence ID" value="OGLUM06G08840.1"/>
    <property type="gene ID" value="OGLUM06G08840"/>
</dbReference>
<feature type="region of interest" description="Disordered" evidence="1">
    <location>
        <begin position="37"/>
        <end position="64"/>
    </location>
</feature>
<dbReference type="EnsemblPlants" id="OGLUM06G08840.1">
    <property type="protein sequence ID" value="OGLUM06G08840.1"/>
    <property type="gene ID" value="OGLUM06G08840"/>
</dbReference>
<accession>A0A0E0A750</accession>
<dbReference type="STRING" id="40148.A0A0E0A750"/>
<evidence type="ECO:0000313" key="3">
    <source>
        <dbReference type="Proteomes" id="UP000026961"/>
    </source>
</evidence>
<evidence type="ECO:0000256" key="1">
    <source>
        <dbReference type="SAM" id="MobiDB-lite"/>
    </source>
</evidence>
<reference evidence="2" key="1">
    <citation type="submission" date="2015-04" db="UniProtKB">
        <authorList>
            <consortium name="EnsemblPlants"/>
        </authorList>
    </citation>
    <scope>IDENTIFICATION</scope>
</reference>
<feature type="compositionally biased region" description="Low complexity" evidence="1">
    <location>
        <begin position="145"/>
        <end position="159"/>
    </location>
</feature>
<dbReference type="HOGENOM" id="CLU_925511_0_0_1"/>
<feature type="region of interest" description="Disordered" evidence="1">
    <location>
        <begin position="145"/>
        <end position="175"/>
    </location>
</feature>
<organism evidence="2">
    <name type="scientific">Oryza glumipatula</name>
    <dbReference type="NCBI Taxonomy" id="40148"/>
    <lineage>
        <taxon>Eukaryota</taxon>
        <taxon>Viridiplantae</taxon>
        <taxon>Streptophyta</taxon>
        <taxon>Embryophyta</taxon>
        <taxon>Tracheophyta</taxon>
        <taxon>Spermatophyta</taxon>
        <taxon>Magnoliopsida</taxon>
        <taxon>Liliopsida</taxon>
        <taxon>Poales</taxon>
        <taxon>Poaceae</taxon>
        <taxon>BOP clade</taxon>
        <taxon>Oryzoideae</taxon>
        <taxon>Oryzeae</taxon>
        <taxon>Oryzinae</taxon>
        <taxon>Oryza</taxon>
    </lineage>
</organism>
<dbReference type="SUPFAM" id="SSF53756">
    <property type="entry name" value="UDP-Glycosyltransferase/glycogen phosphorylase"/>
    <property type="match status" value="1"/>
</dbReference>
<evidence type="ECO:0000313" key="2">
    <source>
        <dbReference type="EnsemblPlants" id="OGLUM06G08840.1"/>
    </source>
</evidence>
<dbReference type="Proteomes" id="UP000026961">
    <property type="component" value="Chromosome 6"/>
</dbReference>
<protein>
    <submittedName>
        <fullName evidence="2">Uncharacterized protein</fullName>
    </submittedName>
</protein>
<proteinExistence type="predicted"/>
<sequence>MKITRRSKMKCKGETDTGSPACRRCVSATSAASFARSTRPASHYPWTRTSRTAAPGRRGSSSTRTFDDLESDVFDVLRDEFPRVYTIGPLGADRANSLVGGGAAGLSLWEEDAACMAWLDEQPTGSEKGQKPIVTARTTVHGAGCRAAGSSSGNAKAAKQCGRGGRWRRRADKTATAKPSIGASVAVATDWRLPMHAAKKCPKPFSKGLDVPACPARAFFAQAVLHLFSIFRPSISTPRTSGVPFPACNVPPLLHLAAGTSDYKHSWCGGTVELLQICTPTLCGGPQKLLIQKELQCYGTR</sequence>
<reference evidence="2" key="2">
    <citation type="submission" date="2018-05" db="EMBL/GenBank/DDBJ databases">
        <title>OgluRS3 (Oryza glumaepatula Reference Sequence Version 3).</title>
        <authorList>
            <person name="Zhang J."/>
            <person name="Kudrna D."/>
            <person name="Lee S."/>
            <person name="Talag J."/>
            <person name="Welchert J."/>
            <person name="Wing R.A."/>
        </authorList>
    </citation>
    <scope>NUCLEOTIDE SEQUENCE [LARGE SCALE GENOMIC DNA]</scope>
</reference>
<dbReference type="Gene3D" id="3.40.50.2000">
    <property type="entry name" value="Glycogen Phosphorylase B"/>
    <property type="match status" value="1"/>
</dbReference>
<keyword evidence="3" id="KW-1185">Reference proteome</keyword>
<name>A0A0E0A750_9ORYZ</name>
<dbReference type="AlphaFoldDB" id="A0A0E0A750"/>